<dbReference type="SUPFAM" id="SSF53187">
    <property type="entry name" value="Zn-dependent exopeptidases"/>
    <property type="match status" value="1"/>
</dbReference>
<dbReference type="EC" id="3.5.1.18" evidence="3"/>
<dbReference type="NCBIfam" id="TIGR01900">
    <property type="entry name" value="dapE-gram_pos"/>
    <property type="match status" value="1"/>
</dbReference>
<keyword evidence="1" id="KW-0479">Metal-binding</keyword>
<sequence>MRGGAAGDRLDVSDVVRLASQLVDIPSVSGEETRIADAVERALRACPHLSVDRDGDAVVARTHLGRARRVVLAGHLDTVPISANVPGRMERREQGGAAAEVLWGRGSVDMLGGVAVLLHAAAALSRPRHDATWVFYDHEEVAASLNGLGRLAGRHPEWLAGDLAILGEPTAARIEGGCNGTLRVIAAFAGVAAHSARSWRGDNAIHRMGPVIERIAAFGNPVVEVDGLGFRESLSVVRIGGGRAANVIPDEATMTVNYRFAPSTTGEQALDLVRSVFEGSGAVLEVDDLAEGARPGLDSPLAQEFVRAAGRGAPIGPKYGWTDVARFASLGVPALNYGPGDPMLAHTVDEHVPVDQIRQCARTVMYWLERPAHAGPGKEMS</sequence>
<dbReference type="Gene3D" id="3.30.70.360">
    <property type="match status" value="1"/>
</dbReference>
<dbReference type="InterPro" id="IPR011650">
    <property type="entry name" value="Peptidase_M20_dimer"/>
</dbReference>
<evidence type="ECO:0000313" key="6">
    <source>
        <dbReference type="Proteomes" id="UP001596527"/>
    </source>
</evidence>
<comment type="caution">
    <text evidence="5">The sequence shown here is derived from an EMBL/GenBank/DDBJ whole genome shotgun (WGS) entry which is preliminary data.</text>
</comment>
<evidence type="ECO:0000259" key="4">
    <source>
        <dbReference type="Pfam" id="PF07687"/>
    </source>
</evidence>
<dbReference type="SUPFAM" id="SSF55031">
    <property type="entry name" value="Bacterial exopeptidase dimerisation domain"/>
    <property type="match status" value="1"/>
</dbReference>
<proteinExistence type="predicted"/>
<organism evidence="5 6">
    <name type="scientific">Schaalia naturae</name>
    <dbReference type="NCBI Taxonomy" id="635203"/>
    <lineage>
        <taxon>Bacteria</taxon>
        <taxon>Bacillati</taxon>
        <taxon>Actinomycetota</taxon>
        <taxon>Actinomycetes</taxon>
        <taxon>Actinomycetales</taxon>
        <taxon>Actinomycetaceae</taxon>
        <taxon>Schaalia</taxon>
    </lineage>
</organism>
<dbReference type="EMBL" id="JBHTEF010000001">
    <property type="protein sequence ID" value="MFC7581287.1"/>
    <property type="molecule type" value="Genomic_DNA"/>
</dbReference>
<name>A0ABW2SMN0_9ACTO</name>
<dbReference type="InterPro" id="IPR002933">
    <property type="entry name" value="Peptidase_M20"/>
</dbReference>
<dbReference type="InterPro" id="IPR036264">
    <property type="entry name" value="Bact_exopeptidase_dim_dom"/>
</dbReference>
<feature type="domain" description="Peptidase M20 dimerisation" evidence="4">
    <location>
        <begin position="185"/>
        <end position="278"/>
    </location>
</feature>
<dbReference type="PANTHER" id="PTHR43808:SF31">
    <property type="entry name" value="N-ACETYL-L-CITRULLINE DEACETYLASE"/>
    <property type="match status" value="1"/>
</dbReference>
<keyword evidence="2 5" id="KW-0378">Hydrolase</keyword>
<dbReference type="Gene3D" id="3.40.630.10">
    <property type="entry name" value="Zn peptidases"/>
    <property type="match status" value="1"/>
</dbReference>
<dbReference type="GO" id="GO:0009014">
    <property type="term" value="F:succinyl-diaminopimelate desuccinylase activity"/>
    <property type="evidence" value="ECO:0007669"/>
    <property type="project" value="UniProtKB-EC"/>
</dbReference>
<dbReference type="Proteomes" id="UP001596527">
    <property type="component" value="Unassembled WGS sequence"/>
</dbReference>
<keyword evidence="6" id="KW-1185">Reference proteome</keyword>
<dbReference type="RefSeq" id="WP_380974483.1">
    <property type="nucleotide sequence ID" value="NZ_JBHTEF010000001.1"/>
</dbReference>
<evidence type="ECO:0000313" key="5">
    <source>
        <dbReference type="EMBL" id="MFC7581287.1"/>
    </source>
</evidence>
<evidence type="ECO:0000256" key="2">
    <source>
        <dbReference type="ARBA" id="ARBA00022801"/>
    </source>
</evidence>
<dbReference type="InterPro" id="IPR050072">
    <property type="entry name" value="Peptidase_M20A"/>
</dbReference>
<accession>A0ABW2SMN0</accession>
<dbReference type="PANTHER" id="PTHR43808">
    <property type="entry name" value="ACETYLORNITHINE DEACETYLASE"/>
    <property type="match status" value="1"/>
</dbReference>
<dbReference type="Pfam" id="PF01546">
    <property type="entry name" value="Peptidase_M20"/>
    <property type="match status" value="1"/>
</dbReference>
<reference evidence="6" key="1">
    <citation type="journal article" date="2019" name="Int. J. Syst. Evol. Microbiol.">
        <title>The Global Catalogue of Microorganisms (GCM) 10K type strain sequencing project: providing services to taxonomists for standard genome sequencing and annotation.</title>
        <authorList>
            <consortium name="The Broad Institute Genomics Platform"/>
            <consortium name="The Broad Institute Genome Sequencing Center for Infectious Disease"/>
            <person name="Wu L."/>
            <person name="Ma J."/>
        </authorList>
    </citation>
    <scope>NUCLEOTIDE SEQUENCE [LARGE SCALE GENOMIC DNA]</scope>
    <source>
        <strain evidence="6">CCUG 56698</strain>
    </source>
</reference>
<evidence type="ECO:0000256" key="1">
    <source>
        <dbReference type="ARBA" id="ARBA00022723"/>
    </source>
</evidence>
<protein>
    <recommendedName>
        <fullName evidence="3">Succinyl-diaminopimelate desuccinylase</fullName>
        <ecNumber evidence="3">3.5.1.18</ecNumber>
    </recommendedName>
</protein>
<dbReference type="Pfam" id="PF07687">
    <property type="entry name" value="M20_dimer"/>
    <property type="match status" value="1"/>
</dbReference>
<dbReference type="InterPro" id="IPR010174">
    <property type="entry name" value="Succinyl-DAP_deSuclase_DapE"/>
</dbReference>
<gene>
    <name evidence="5" type="primary">dapE</name>
    <name evidence="5" type="ORF">ACFQWG_08775</name>
</gene>
<evidence type="ECO:0000256" key="3">
    <source>
        <dbReference type="NCBIfam" id="TIGR01900"/>
    </source>
</evidence>